<dbReference type="CDD" id="cd07411">
    <property type="entry name" value="MPP_SoxB_N"/>
    <property type="match status" value="1"/>
</dbReference>
<feature type="domain" description="Calcineurin-like phosphoesterase" evidence="3">
    <location>
        <begin position="46"/>
        <end position="303"/>
    </location>
</feature>
<dbReference type="KEGG" id="sniv:SFSGTM_02850"/>
<dbReference type="InterPro" id="IPR006311">
    <property type="entry name" value="TAT_signal"/>
</dbReference>
<dbReference type="InterPro" id="IPR029052">
    <property type="entry name" value="Metallo-depent_PP-like"/>
</dbReference>
<dbReference type="GO" id="GO:0016787">
    <property type="term" value="F:hydrolase activity"/>
    <property type="evidence" value="ECO:0007669"/>
    <property type="project" value="UniProtKB-KW"/>
</dbReference>
<proteinExistence type="inferred from homology"/>
<dbReference type="InterPro" id="IPR004843">
    <property type="entry name" value="Calcineurin-like_PHP"/>
</dbReference>
<dbReference type="AlphaFoldDB" id="A0A809SC09"/>
<dbReference type="Proteomes" id="UP000463939">
    <property type="component" value="Chromosome"/>
</dbReference>
<evidence type="ECO:0000259" key="3">
    <source>
        <dbReference type="Pfam" id="PF00149"/>
    </source>
</evidence>
<dbReference type="Gene3D" id="3.60.21.10">
    <property type="match status" value="1"/>
</dbReference>
<reference evidence="6" key="1">
    <citation type="submission" date="2019-11" db="EMBL/GenBank/DDBJ databases">
        <title>Isolation and characterization of a novel species in the genus Sulfuriferula.</title>
        <authorList>
            <person name="Mochizuki J."/>
            <person name="Kojima H."/>
            <person name="Fukui M."/>
        </authorList>
    </citation>
    <scope>NUCLEOTIDE SEQUENCE [LARGE SCALE GENOMIC DNA]</scope>
    <source>
        <strain evidence="6">SGTM</strain>
    </source>
</reference>
<dbReference type="PROSITE" id="PS51318">
    <property type="entry name" value="TAT"/>
    <property type="match status" value="1"/>
</dbReference>
<dbReference type="EMBL" id="AP021881">
    <property type="protein sequence ID" value="BBO99576.1"/>
    <property type="molecule type" value="Genomic_DNA"/>
</dbReference>
<keyword evidence="2 5" id="KW-0378">Hydrolase</keyword>
<evidence type="ECO:0000313" key="5">
    <source>
        <dbReference type="EMBL" id="BBO99576.1"/>
    </source>
</evidence>
<dbReference type="InterPro" id="IPR041829">
    <property type="entry name" value="SoxB_N"/>
</dbReference>
<dbReference type="PRINTS" id="PR01607">
    <property type="entry name" value="APYRASEFAMLY"/>
</dbReference>
<dbReference type="Pfam" id="PF02872">
    <property type="entry name" value="5_nucleotid_C"/>
    <property type="match status" value="1"/>
</dbReference>
<evidence type="ECO:0000256" key="2">
    <source>
        <dbReference type="RuleBase" id="RU362119"/>
    </source>
</evidence>
<sequence>MMNRREFLQLLAVAAASGMAIDSKQALAGNAPSDFYDIPTFGNVSLMHMTDCHAQLLPIYFREPNVNIGIGSALGQPPHLVGEYLLKHYGIRPGTREAYAFTYLDFQAAARTYGKVGGFAHLKTLVDKIRASRPDSLLLDGGDTWQGSATSLWTNAQDMVDACKLLGVDVMTGHWEYTYGAERVKHIVENDFKNSIDFVAQNVTTNDFGDQVFKPYVMKVMNGVQVAIIGQSFPYTPIANPRYMVPDWTFGIQDENMQKIVDEARAKGAQVVVVLSHNGMDVDIKMASRVTGIDAIFGGHTHDGVPQPYQVKNAKGTTLVTNAGSNGKFLGVMDFDVRGNKIVGWKYRLLPVFSNLIAPDAKMAKYIEDVRAPFAAKLNEKLAVTEDMLYRRGNFNGTFDQLILDALMTVKGADAAFSPGFRWGTSLLSGDVITMDKLMDQTAITYPSSTLNEMTGATIKGIMEDVCDNLFNSDPYYQQGGDMVRVGGIQYTVNPNNTIGNRISNMTLKGKPVDANRKYKVAGWAPVGEGVTGTPIWDVVATYLRDIKVVTPRKLNTPKVVGIGNNPGYVV</sequence>
<evidence type="ECO:0000259" key="4">
    <source>
        <dbReference type="Pfam" id="PF02872"/>
    </source>
</evidence>
<dbReference type="Gene3D" id="6.10.140.570">
    <property type="match status" value="1"/>
</dbReference>
<dbReference type="GO" id="GO:0009166">
    <property type="term" value="P:nucleotide catabolic process"/>
    <property type="evidence" value="ECO:0007669"/>
    <property type="project" value="InterPro"/>
</dbReference>
<keyword evidence="6" id="KW-1185">Reference proteome</keyword>
<dbReference type="GO" id="GO:0000166">
    <property type="term" value="F:nucleotide binding"/>
    <property type="evidence" value="ECO:0007669"/>
    <property type="project" value="UniProtKB-KW"/>
</dbReference>
<protein>
    <submittedName>
        <fullName evidence="5">Thiosulfohydrolase SoxB</fullName>
    </submittedName>
</protein>
<dbReference type="PANTHER" id="PTHR11575">
    <property type="entry name" value="5'-NUCLEOTIDASE-RELATED"/>
    <property type="match status" value="1"/>
</dbReference>
<evidence type="ECO:0000256" key="1">
    <source>
        <dbReference type="ARBA" id="ARBA00022729"/>
    </source>
</evidence>
<dbReference type="SUPFAM" id="SSF56300">
    <property type="entry name" value="Metallo-dependent phosphatases"/>
    <property type="match status" value="1"/>
</dbReference>
<dbReference type="GO" id="GO:0030288">
    <property type="term" value="C:outer membrane-bounded periplasmic space"/>
    <property type="evidence" value="ECO:0007669"/>
    <property type="project" value="TreeGrafter"/>
</dbReference>
<accession>A0A809SC09</accession>
<gene>
    <name evidence="5" type="primary">soxB</name>
    <name evidence="5" type="ORF">SFSGTM_02850</name>
</gene>
<dbReference type="PANTHER" id="PTHR11575:SF42">
    <property type="entry name" value="SULFUR OXIDATION PROTEIN SOXB"/>
    <property type="match status" value="1"/>
</dbReference>
<dbReference type="InterPro" id="IPR008334">
    <property type="entry name" value="5'-Nucleotdase_C"/>
</dbReference>
<dbReference type="SUPFAM" id="SSF55816">
    <property type="entry name" value="5'-nucleotidase (syn. UDP-sugar hydrolase), C-terminal domain"/>
    <property type="match status" value="1"/>
</dbReference>
<organism evidence="5 6">
    <name type="scientific">Sulfuriferula nivalis</name>
    <dbReference type="NCBI Taxonomy" id="2675298"/>
    <lineage>
        <taxon>Bacteria</taxon>
        <taxon>Pseudomonadati</taxon>
        <taxon>Pseudomonadota</taxon>
        <taxon>Betaproteobacteria</taxon>
        <taxon>Nitrosomonadales</taxon>
        <taxon>Sulfuricellaceae</taxon>
        <taxon>Sulfuriferula</taxon>
    </lineage>
</organism>
<dbReference type="InterPro" id="IPR006179">
    <property type="entry name" value="5_nucleotidase/apyrase"/>
</dbReference>
<evidence type="ECO:0000313" key="6">
    <source>
        <dbReference type="Proteomes" id="UP000463939"/>
    </source>
</evidence>
<feature type="domain" description="5'-Nucleotidase C-terminal" evidence="4">
    <location>
        <begin position="397"/>
        <end position="533"/>
    </location>
</feature>
<keyword evidence="2" id="KW-0547">Nucleotide-binding</keyword>
<dbReference type="InterPro" id="IPR036907">
    <property type="entry name" value="5'-Nucleotdase_C_sf"/>
</dbReference>
<keyword evidence="1" id="KW-0732">Signal</keyword>
<dbReference type="InterPro" id="IPR030998">
    <property type="entry name" value="Thiosulf_SoxB"/>
</dbReference>
<dbReference type="Pfam" id="PF00149">
    <property type="entry name" value="Metallophos"/>
    <property type="match status" value="1"/>
</dbReference>
<dbReference type="NCBIfam" id="TIGR04486">
    <property type="entry name" value="thiosulf_SoxB"/>
    <property type="match status" value="1"/>
</dbReference>
<dbReference type="Gene3D" id="3.90.780.10">
    <property type="entry name" value="5'-Nucleotidase, C-terminal domain"/>
    <property type="match status" value="1"/>
</dbReference>
<dbReference type="RefSeq" id="WP_162083611.1">
    <property type="nucleotide sequence ID" value="NZ_AP021881.1"/>
</dbReference>
<name>A0A809SC09_9PROT</name>
<comment type="similarity">
    <text evidence="2">Belongs to the 5'-nucleotidase family.</text>
</comment>